<dbReference type="InParanoid" id="A0A7L9FGJ7"/>
<proteinExistence type="predicted"/>
<dbReference type="Proteomes" id="UP000594121">
    <property type="component" value="Chromosome"/>
</dbReference>
<gene>
    <name evidence="1" type="ORF">IG193_08845</name>
</gene>
<evidence type="ECO:0000313" key="2">
    <source>
        <dbReference type="Proteomes" id="UP000594121"/>
    </source>
</evidence>
<dbReference type="AlphaFoldDB" id="A0A7L9FGJ7"/>
<dbReference type="EMBL" id="CP062310">
    <property type="protein sequence ID" value="QOJ78837.1"/>
    <property type="molecule type" value="Genomic_DNA"/>
</dbReference>
<accession>A0A7L9FGJ7</accession>
<dbReference type="KEGG" id="thel:IG193_08845"/>
<keyword evidence="2" id="KW-1185">Reference proteome</keyword>
<name>A0A7L9FGJ7_9CREN</name>
<dbReference type="GeneID" id="59149999"/>
<reference evidence="1 2" key="1">
    <citation type="submission" date="2020-10" db="EMBL/GenBank/DDBJ databases">
        <title>Thermofilum lucidum 3507LT sp. nov. a novel member of Thermofilaceae family isolated from Chile hot spring, and proposal of description order Thermofilales.</title>
        <authorList>
            <person name="Zayulina K.S."/>
            <person name="Elcheninov A.G."/>
            <person name="Toshchakov S.V."/>
            <person name="Kublanov I.V."/>
        </authorList>
    </citation>
    <scope>NUCLEOTIDE SEQUENCE [LARGE SCALE GENOMIC DNA]</scope>
    <source>
        <strain evidence="1 2">3507LT</strain>
    </source>
</reference>
<dbReference type="RefSeq" id="WP_192818809.1">
    <property type="nucleotide sequence ID" value="NZ_CP062310.1"/>
</dbReference>
<organism evidence="1 2">
    <name type="scientific">Infirmifilum lucidum</name>
    <dbReference type="NCBI Taxonomy" id="2776706"/>
    <lineage>
        <taxon>Archaea</taxon>
        <taxon>Thermoproteota</taxon>
        <taxon>Thermoprotei</taxon>
        <taxon>Thermofilales</taxon>
        <taxon>Thermofilaceae</taxon>
        <taxon>Infirmifilum</taxon>
    </lineage>
</organism>
<evidence type="ECO:0000313" key="1">
    <source>
        <dbReference type="EMBL" id="QOJ78837.1"/>
    </source>
</evidence>
<sequence length="108" mass="12152">MPVRLRIRVRTEREVELVALLNSGYEAPFPQLLIPIDVAKELGLWPPEGSFEVTLETAGGPLRAWYYTRRAFVKVVAGDVESREVLTDIVISPRYGLSRPTPFGLARD</sequence>
<protein>
    <submittedName>
        <fullName evidence="1">Uncharacterized protein</fullName>
    </submittedName>
</protein>